<keyword evidence="4" id="KW-1185">Reference proteome</keyword>
<evidence type="ECO:0000313" key="4">
    <source>
        <dbReference type="Proteomes" id="UP000825935"/>
    </source>
</evidence>
<evidence type="ECO:0000259" key="2">
    <source>
        <dbReference type="Pfam" id="PF13968"/>
    </source>
</evidence>
<dbReference type="InterPro" id="IPR025315">
    <property type="entry name" value="DUF4220"/>
</dbReference>
<evidence type="ECO:0000313" key="3">
    <source>
        <dbReference type="EMBL" id="KAH7299171.1"/>
    </source>
</evidence>
<feature type="domain" description="DUF4220" evidence="2">
    <location>
        <begin position="60"/>
        <end position="433"/>
    </location>
</feature>
<dbReference type="OMA" id="RTRCKIM"/>
<dbReference type="EMBL" id="CM035430">
    <property type="protein sequence ID" value="KAH7299171.1"/>
    <property type="molecule type" value="Genomic_DNA"/>
</dbReference>
<organism evidence="3 4">
    <name type="scientific">Ceratopteris richardii</name>
    <name type="common">Triangle waterfern</name>
    <dbReference type="NCBI Taxonomy" id="49495"/>
    <lineage>
        <taxon>Eukaryota</taxon>
        <taxon>Viridiplantae</taxon>
        <taxon>Streptophyta</taxon>
        <taxon>Embryophyta</taxon>
        <taxon>Tracheophyta</taxon>
        <taxon>Polypodiopsida</taxon>
        <taxon>Polypodiidae</taxon>
        <taxon>Polypodiales</taxon>
        <taxon>Pteridineae</taxon>
        <taxon>Pteridaceae</taxon>
        <taxon>Parkerioideae</taxon>
        <taxon>Ceratopteris</taxon>
    </lineage>
</organism>
<dbReference type="AlphaFoldDB" id="A0A8T2RTE6"/>
<dbReference type="InterPro" id="IPR007658">
    <property type="entry name" value="DUF594"/>
</dbReference>
<proteinExistence type="predicted"/>
<dbReference type="Pfam" id="PF04578">
    <property type="entry name" value="DUF594"/>
    <property type="match status" value="1"/>
</dbReference>
<gene>
    <name evidence="3" type="ORF">KP509_25G076000</name>
</gene>
<keyword evidence="1" id="KW-1133">Transmembrane helix</keyword>
<dbReference type="OrthoDB" id="1689146at2759"/>
<protein>
    <recommendedName>
        <fullName evidence="2">DUF4220 domain-containing protein</fullName>
    </recommendedName>
</protein>
<dbReference type="PANTHER" id="PTHR31325">
    <property type="entry name" value="OS01G0798800 PROTEIN-RELATED"/>
    <property type="match status" value="1"/>
</dbReference>
<sequence length="728" mass="83118">MKHCIYNGSTRSPVNALLLFWVDWQVALLLVFTMSLQCFLVLTGFYRKQTSNPGLHASIWVAFLTLDACATYALGLMLSSGCDSVYSLFAPMCLFHLGAADAINAYAPTDNDLWLRYAFKMVLESVAAVFIVSRSSDCPDFRTSSILLLTVGIFKYWERIYALRCGSQAHILASARPIYTYMSTSRGQGELPLIVSGEKEWYRDFQASAKDNKKREQINETVTYDDIMQCQDLCNLMGREIVKRSCLAYALFKIFRRRLTNLRIHEKEEDFKTVRNVLLSLEVQHIRKVIDLELSFIFDAVYSKASSGIYYQGIGVITRLFTLTLLFTAVLDIIRLDKEHMPCSQSAEVPFGAGLANVLVIVALVVECLQIRKIVRSNWLRVWLVCNYVKQQNLGRSIKLHDFKRRAIACSFTYVGRPSSTHWKFRVGQLSILVDSLNLAWWHYIVQLEIEKACKVKNMQLQITNLLIDMDLEKLQDWLVCRMIKRSRALGKFRDICHLRQEIQVTFQRVQFNEVASLEDVILRFHVLTSLLESKLSDHSMILENNYVQITITLSRYCLHLMLKRPKLMPGDVDVAKFLYISVKQCLKDANIANVDKGRDLNFLCAEERKDSLPGMGLVDAEQQQQQTNTSVEDTSNGAVCGSNVVGENILEFARRVADETEVSNKAEWKLLADVWLDILMYIINASDNAEPHIKQMAKGGELLTHLWVLLEHLGPCNQRHKASSCTT</sequence>
<feature type="transmembrane region" description="Helical" evidence="1">
    <location>
        <begin position="57"/>
        <end position="78"/>
    </location>
</feature>
<feature type="transmembrane region" description="Helical" evidence="1">
    <location>
        <begin position="21"/>
        <end position="45"/>
    </location>
</feature>
<accession>A0A8T2RTE6</accession>
<keyword evidence="1" id="KW-0812">Transmembrane</keyword>
<evidence type="ECO:0000256" key="1">
    <source>
        <dbReference type="SAM" id="Phobius"/>
    </source>
</evidence>
<comment type="caution">
    <text evidence="3">The sequence shown here is derived from an EMBL/GenBank/DDBJ whole genome shotgun (WGS) entry which is preliminary data.</text>
</comment>
<reference evidence="3" key="1">
    <citation type="submission" date="2021-08" db="EMBL/GenBank/DDBJ databases">
        <title>WGS assembly of Ceratopteris richardii.</title>
        <authorList>
            <person name="Marchant D.B."/>
            <person name="Chen G."/>
            <person name="Jenkins J."/>
            <person name="Shu S."/>
            <person name="Leebens-Mack J."/>
            <person name="Grimwood J."/>
            <person name="Schmutz J."/>
            <person name="Soltis P."/>
            <person name="Soltis D."/>
            <person name="Chen Z.-H."/>
        </authorList>
    </citation>
    <scope>NUCLEOTIDE SEQUENCE</scope>
    <source>
        <strain evidence="3">Whitten #5841</strain>
        <tissue evidence="3">Leaf</tissue>
    </source>
</reference>
<dbReference type="Proteomes" id="UP000825935">
    <property type="component" value="Chromosome 25"/>
</dbReference>
<dbReference type="Pfam" id="PF13968">
    <property type="entry name" value="DUF4220"/>
    <property type="match status" value="1"/>
</dbReference>
<keyword evidence="1" id="KW-0472">Membrane</keyword>
<name>A0A8T2RTE6_CERRI</name>